<dbReference type="Pfam" id="PF05168">
    <property type="entry name" value="HEPN"/>
    <property type="match status" value="1"/>
</dbReference>
<organism evidence="2 3">
    <name type="scientific">Acidobacterium capsulatum (strain ATCC 51196 / DSM 11244 / BCRC 80197 / JCM 7670 / NBRC 15755 / NCIMB 13165 / 161)</name>
    <dbReference type="NCBI Taxonomy" id="240015"/>
    <lineage>
        <taxon>Bacteria</taxon>
        <taxon>Pseudomonadati</taxon>
        <taxon>Acidobacteriota</taxon>
        <taxon>Terriglobia</taxon>
        <taxon>Terriglobales</taxon>
        <taxon>Acidobacteriaceae</taxon>
        <taxon>Acidobacterium</taxon>
    </lineage>
</organism>
<feature type="domain" description="HEPN" evidence="1">
    <location>
        <begin position="18"/>
        <end position="142"/>
    </location>
</feature>
<dbReference type="eggNOG" id="COG2250">
    <property type="taxonomic scope" value="Bacteria"/>
</dbReference>
<sequence>MSAARILKMNRKDLQILAETRLSEAQALLKARKYSGAYYLAGYAVECALKACIAKQIKRYEFPDKKRVNDSYTHNLKDLLVLSSLNQALGDRCVADRTFRANWDLVTQWSEKSRYELADRAKTRELISAIMDSNSGVMPWVKQRW</sequence>
<dbReference type="STRING" id="240015.ACP_2875"/>
<protein>
    <recommendedName>
        <fullName evidence="1">HEPN domain-containing protein</fullName>
    </recommendedName>
</protein>
<dbReference type="Gene3D" id="1.20.120.330">
    <property type="entry name" value="Nucleotidyltransferases domain 2"/>
    <property type="match status" value="1"/>
</dbReference>
<name>C1F3T6_ACIC5</name>
<dbReference type="InParanoid" id="C1F3T6"/>
<dbReference type="KEGG" id="aca:ACP_2875"/>
<evidence type="ECO:0000313" key="3">
    <source>
        <dbReference type="Proteomes" id="UP000002207"/>
    </source>
</evidence>
<dbReference type="AlphaFoldDB" id="C1F3T6"/>
<gene>
    <name evidence="2" type="ordered locus">ACP_2875</name>
</gene>
<reference evidence="2 3" key="1">
    <citation type="journal article" date="2009" name="Appl. Environ. Microbiol.">
        <title>Three genomes from the phylum Acidobacteria provide insight into the lifestyles of these microorganisms in soils.</title>
        <authorList>
            <person name="Ward N.L."/>
            <person name="Challacombe J.F."/>
            <person name="Janssen P.H."/>
            <person name="Henrissat B."/>
            <person name="Coutinho P.M."/>
            <person name="Wu M."/>
            <person name="Xie G."/>
            <person name="Haft D.H."/>
            <person name="Sait M."/>
            <person name="Badger J."/>
            <person name="Barabote R.D."/>
            <person name="Bradley B."/>
            <person name="Brettin T.S."/>
            <person name="Brinkac L.M."/>
            <person name="Bruce D."/>
            <person name="Creasy T."/>
            <person name="Daugherty S.C."/>
            <person name="Davidsen T.M."/>
            <person name="DeBoy R.T."/>
            <person name="Detter J.C."/>
            <person name="Dodson R.J."/>
            <person name="Durkin A.S."/>
            <person name="Ganapathy A."/>
            <person name="Gwinn-Giglio M."/>
            <person name="Han C.S."/>
            <person name="Khouri H."/>
            <person name="Kiss H."/>
            <person name="Kothari S.P."/>
            <person name="Madupu R."/>
            <person name="Nelson K.E."/>
            <person name="Nelson W.C."/>
            <person name="Paulsen I."/>
            <person name="Penn K."/>
            <person name="Ren Q."/>
            <person name="Rosovitz M.J."/>
            <person name="Selengut J.D."/>
            <person name="Shrivastava S."/>
            <person name="Sullivan S.A."/>
            <person name="Tapia R."/>
            <person name="Thompson L.S."/>
            <person name="Watkins K.L."/>
            <person name="Yang Q."/>
            <person name="Yu C."/>
            <person name="Zafar N."/>
            <person name="Zhou L."/>
            <person name="Kuske C.R."/>
        </authorList>
    </citation>
    <scope>NUCLEOTIDE SEQUENCE [LARGE SCALE GENOMIC DNA]</scope>
    <source>
        <strain evidence="3">ATCC 51196 / DSM 11244 / BCRC 80197 / JCM 7670 / NBRC 15755 / NCIMB 13165 / 161</strain>
    </source>
</reference>
<dbReference type="SUPFAM" id="SSF81593">
    <property type="entry name" value="Nucleotidyltransferase substrate binding subunit/domain"/>
    <property type="match status" value="1"/>
</dbReference>
<accession>C1F3T6</accession>
<dbReference type="EMBL" id="CP001472">
    <property type="protein sequence ID" value="ACO33662.1"/>
    <property type="molecule type" value="Genomic_DNA"/>
</dbReference>
<proteinExistence type="predicted"/>
<dbReference type="HOGENOM" id="CLU_149364_0_0_0"/>
<evidence type="ECO:0000259" key="1">
    <source>
        <dbReference type="Pfam" id="PF05168"/>
    </source>
</evidence>
<dbReference type="InterPro" id="IPR007842">
    <property type="entry name" value="HEPN_dom"/>
</dbReference>
<keyword evidence="3" id="KW-1185">Reference proteome</keyword>
<dbReference type="Proteomes" id="UP000002207">
    <property type="component" value="Chromosome"/>
</dbReference>
<evidence type="ECO:0000313" key="2">
    <source>
        <dbReference type="EMBL" id="ACO33662.1"/>
    </source>
</evidence>